<dbReference type="PROSITE" id="PS50088">
    <property type="entry name" value="ANK_REPEAT"/>
    <property type="match status" value="9"/>
</dbReference>
<dbReference type="InterPro" id="IPR040909">
    <property type="entry name" value="CHFR_Znf-CRD"/>
</dbReference>
<feature type="compositionally biased region" description="Basic residues" evidence="11">
    <location>
        <begin position="1"/>
        <end position="10"/>
    </location>
</feature>
<feature type="compositionally biased region" description="Basic residues" evidence="11">
    <location>
        <begin position="156"/>
        <end position="165"/>
    </location>
</feature>
<dbReference type="GO" id="GO:0005634">
    <property type="term" value="C:nucleus"/>
    <property type="evidence" value="ECO:0007669"/>
    <property type="project" value="UniProtKB-SubCell"/>
</dbReference>
<feature type="domain" description="Chromo" evidence="12">
    <location>
        <begin position="86"/>
        <end position="123"/>
    </location>
</feature>
<feature type="domain" description="WGR" evidence="15">
    <location>
        <begin position="2141"/>
        <end position="2245"/>
    </location>
</feature>
<dbReference type="PROSITE" id="PS51059">
    <property type="entry name" value="PARP_CATALYTIC"/>
    <property type="match status" value="1"/>
</dbReference>
<evidence type="ECO:0000256" key="11">
    <source>
        <dbReference type="SAM" id="MobiDB-lite"/>
    </source>
</evidence>
<dbReference type="SMART" id="SM00248">
    <property type="entry name" value="ANK"/>
    <property type="match status" value="28"/>
</dbReference>
<feature type="region of interest" description="Disordered" evidence="11">
    <location>
        <begin position="145"/>
        <end position="212"/>
    </location>
</feature>
<keyword evidence="17" id="KW-1185">Reference proteome</keyword>
<dbReference type="Pfam" id="PF17979">
    <property type="entry name" value="zf-CRD"/>
    <property type="match status" value="1"/>
</dbReference>
<dbReference type="InterPro" id="IPR036770">
    <property type="entry name" value="Ankyrin_rpt-contain_sf"/>
</dbReference>
<keyword evidence="4" id="KW-0548">Nucleotidyltransferase</keyword>
<evidence type="ECO:0000313" key="16">
    <source>
        <dbReference type="EMBL" id="KAJ3183503.1"/>
    </source>
</evidence>
<evidence type="ECO:0000256" key="4">
    <source>
        <dbReference type="ARBA" id="ARBA00022695"/>
    </source>
</evidence>
<evidence type="ECO:0000259" key="15">
    <source>
        <dbReference type="PROSITE" id="PS51977"/>
    </source>
</evidence>
<dbReference type="Gene3D" id="3.90.228.10">
    <property type="match status" value="1"/>
</dbReference>
<dbReference type="Gene3D" id="1.20.142.10">
    <property type="entry name" value="Poly(ADP-ribose) polymerase, regulatory domain"/>
    <property type="match status" value="1"/>
</dbReference>
<dbReference type="CDD" id="cd07997">
    <property type="entry name" value="WGR_PARP"/>
    <property type="match status" value="1"/>
</dbReference>
<dbReference type="InterPro" id="IPR004102">
    <property type="entry name" value="Poly(ADP-ribose)pol_reg_dom"/>
</dbReference>
<feature type="repeat" description="ANK" evidence="9">
    <location>
        <begin position="579"/>
        <end position="611"/>
    </location>
</feature>
<dbReference type="InterPro" id="IPR016197">
    <property type="entry name" value="Chromo-like_dom_sf"/>
</dbReference>
<feature type="repeat" description="ANK" evidence="9">
    <location>
        <begin position="1281"/>
        <end position="1313"/>
    </location>
</feature>
<dbReference type="GO" id="GO:0003950">
    <property type="term" value="F:NAD+ poly-ADP-ribosyltransferase activity"/>
    <property type="evidence" value="ECO:0007669"/>
    <property type="project" value="UniProtKB-UniRule"/>
</dbReference>
<dbReference type="PANTHER" id="PTHR24198:SF165">
    <property type="entry name" value="ANKYRIN REPEAT-CONTAINING PROTEIN-RELATED"/>
    <property type="match status" value="1"/>
</dbReference>
<keyword evidence="7 9" id="KW-0040">ANK repeat</keyword>
<gene>
    <name evidence="16" type="ORF">HDU87_006824</name>
</gene>
<dbReference type="SUPFAM" id="SSF142921">
    <property type="entry name" value="WGR domain-like"/>
    <property type="match status" value="1"/>
</dbReference>
<feature type="repeat" description="ANK" evidence="9">
    <location>
        <begin position="1488"/>
        <end position="1520"/>
    </location>
</feature>
<keyword evidence="8" id="KW-0539">Nucleus</keyword>
<dbReference type="SMART" id="SM00298">
    <property type="entry name" value="CHROMO"/>
    <property type="match status" value="1"/>
</dbReference>
<dbReference type="Gene3D" id="1.25.40.20">
    <property type="entry name" value="Ankyrin repeat-containing domain"/>
    <property type="match status" value="8"/>
</dbReference>
<dbReference type="InterPro" id="IPR036930">
    <property type="entry name" value="WGR_dom_sf"/>
</dbReference>
<evidence type="ECO:0000259" key="14">
    <source>
        <dbReference type="PROSITE" id="PS51060"/>
    </source>
</evidence>
<dbReference type="CDD" id="cd01437">
    <property type="entry name" value="parp_like"/>
    <property type="match status" value="1"/>
</dbReference>
<dbReference type="InterPro" id="IPR002110">
    <property type="entry name" value="Ankyrin_rpt"/>
</dbReference>
<feature type="repeat" description="ANK" evidence="9">
    <location>
        <begin position="1770"/>
        <end position="1802"/>
    </location>
</feature>
<dbReference type="Proteomes" id="UP001212152">
    <property type="component" value="Unassembled WGS sequence"/>
</dbReference>
<evidence type="ECO:0000256" key="2">
    <source>
        <dbReference type="ARBA" id="ARBA00022676"/>
    </source>
</evidence>
<comment type="subcellular location">
    <subcellularLocation>
        <location evidence="1">Nucleus</location>
    </subcellularLocation>
</comment>
<evidence type="ECO:0000256" key="7">
    <source>
        <dbReference type="ARBA" id="ARBA00023043"/>
    </source>
</evidence>
<reference evidence="16" key="1">
    <citation type="submission" date="2020-05" db="EMBL/GenBank/DDBJ databases">
        <title>Phylogenomic resolution of chytrid fungi.</title>
        <authorList>
            <person name="Stajich J.E."/>
            <person name="Amses K."/>
            <person name="Simmons R."/>
            <person name="Seto K."/>
            <person name="Myers J."/>
            <person name="Bonds A."/>
            <person name="Quandt C.A."/>
            <person name="Barry K."/>
            <person name="Liu P."/>
            <person name="Grigoriev I."/>
            <person name="Longcore J.E."/>
            <person name="James T.Y."/>
        </authorList>
    </citation>
    <scope>NUCLEOTIDE SEQUENCE</scope>
    <source>
        <strain evidence="16">JEL0379</strain>
    </source>
</reference>
<evidence type="ECO:0000256" key="8">
    <source>
        <dbReference type="ARBA" id="ARBA00023242"/>
    </source>
</evidence>
<dbReference type="CDD" id="cd00024">
    <property type="entry name" value="CD_CSD"/>
    <property type="match status" value="1"/>
</dbReference>
<evidence type="ECO:0000256" key="1">
    <source>
        <dbReference type="ARBA" id="ARBA00004123"/>
    </source>
</evidence>
<dbReference type="Pfam" id="PF00644">
    <property type="entry name" value="PARP"/>
    <property type="match status" value="1"/>
</dbReference>
<protein>
    <recommendedName>
        <fullName evidence="10">Poly [ADP-ribose] polymerase</fullName>
        <shortName evidence="10">PARP</shortName>
        <ecNumber evidence="10">2.4.2.-</ecNumber>
    </recommendedName>
</protein>
<dbReference type="Pfam" id="PF02877">
    <property type="entry name" value="PARP_reg"/>
    <property type="match status" value="1"/>
</dbReference>
<dbReference type="InterPro" id="IPR000953">
    <property type="entry name" value="Chromo/chromo_shadow_dom"/>
</dbReference>
<dbReference type="Gene3D" id="2.40.50.40">
    <property type="match status" value="1"/>
</dbReference>
<proteinExistence type="predicted"/>
<dbReference type="InterPro" id="IPR012317">
    <property type="entry name" value="Poly(ADP-ribose)pol_cat_dom"/>
</dbReference>
<evidence type="ECO:0000256" key="6">
    <source>
        <dbReference type="ARBA" id="ARBA00023027"/>
    </source>
</evidence>
<dbReference type="PROSITE" id="PS51060">
    <property type="entry name" value="PARP_ALPHA_HD"/>
    <property type="match status" value="1"/>
</dbReference>
<sequence length="2879" mass="314884">MDDRTNRRRSARLEVLAASPKKPSTVVAGAKASPKINKKQDTNLAETSGDELSEVDISSSEESVDEDDEDGSDSDENQEEPQDEGAVIEKVLGLKTKAGEKFCFVKWRGFDEDANEWVPEAQVDAALIAKFTAMKKRGRVSIVREEEYDDKAPEKGRRHVTKRRAIGQGDDVNEAESTAVSSEDDDGADKENEGVKTPRAKKKSKAKAAANGKPVRITKASLLAAKKAAIKARKAERALAPFPPAEPPASANDPDVSCCGGCSTREYIRAVETKNVELLKACLACKDKIPRWTHSTSPNLPYFNAMYAAYASNNLAAAKLLHEDSGPRISAPRGTGRASTGYVSRSTFGHAIAKLNESRGNREGNAAFESDLIHDPLLGQANHDDVDTKMLLGFTAVTPETFDYHLLQDARCAEHAVYHAAASGALEMTAHLVNELTKQDGWGFNELHNNVLKGPDCGGLGTYRKNQILKKAIGNSRVTPLQLAAINPHTSHMEELYRQLSASENSEPDDQGRTAVHFAAGARTPTALAYLLEEGADASKDAKGRVTPLLLAAMYGREQNIPLILTATGCDADHTLMKNKSRAIHFASQYGQLEAVKVLVEAGAELDARATKEKLAPLHLAAARGHIKVVRHLMTAGAAIDCEDRMSRQPLIHAIKNGHADIAQLLLEQGADPNAADSSDNTALHYAAGFGGHRIVTLLLFAGANLNATNNWKFTPIMIADMKGHLRIVTQLLSCQDVLVNSRDNTGSTMLHRSLAQCDSRNEADRLVFKIRALLANQADPRLANLEGDTPLHIWAGLELTEPPNWSKEAGFGSDALYAVWGEICHLFIEAGADINAKNKEGKTPMDIAIENDKGAPQIVHLLRCGANIKESLLFYMAEKMVKLDKAMMEPTDTPDLGQAKKFDELATGMAALEALGNLLRTHYAAQVRQLVNATDMNGCPPIIAAIKESIKQQDEVRALFSSAYSWGGFNFLSRFYGAEPSTPFEMVIDYQWKAVIAVIELFVSFGGSPSCQVQFPPNWKVGTGSPPPRDIGYSALHFAAKIQDPVLLQFLVNIGSKALPPPPLAFVPTPLYLVGNARANYAPTIDMRNQKRAVFKFESATKRWADTMTILLDAGADPCAICTQDGDTALLKFARDMRPRVLSEIEAAADSIAPGTITPALLAWFISSCPTSGVDRAQKDGKTALMYFIESRNLPATKLLLTKANIDLADEKRRTSVMYAIETRDRAYLEAILAACCDLTSRDANGRTALILALSLSCEAMANILLETGADCAIDAIDNQMVTALHSACAQGFSETVRHLVRLGARTEAKDKKHETPLVHANSKSAVNTSLKIERLLVAAGAPINATDVQGRTPVHIAFVNTKLIPAMQISTVQRAIRSKFEALKSREKSQRAAKDLGSKWLQLKDAEATEWLTAPIKALAAKKLAESIASGTPDDTELNVDEPHPGLEWTTNVWEGSPNVNKADPIEIVSWLLELPGIEVDVSDKFGRTPLHYAAARGAFTATSYLVNRGAAVERVDADGNSVVQVGLLYHNVDYCTMLAKLGSRCGGDVCLPGGSKVTAFRYSLQHGFMSLAYMIMEKGQEFLDAFQDCLMTGKYHLAVLLLSRASPKDLRSIHSKTKQTLMHLLADFTPTDPIAWQEYSVEIFDLIRSLELDLSLRDFKQRTPLYLACMRRQEVLVPLLLPFSEDSITAPCTEGRSALSWALTWKNMEILTMLLRDDITLPTENTVNGMTFAHLAVQLGNLQILKRLIELNAMIDELKAPETGIIGCSTPLALAVASDNAAFVRILLAAGADPNKASYVDATAKPPYQLAPPIFAALKCRVPLVRADGTDTGVLELLLLAGASANAIHPTTGLSPLQIAAGRPGVVEVLLRFNANINFMHPVTKRTPFQVALYAVKQGRVGDALKNLFDCCPDMNLLDEITGNTVLDHAIIQNDLELLEAALKYGARISNLSRDNEPSVVRCARLNRLACLQRILKEDLDSASLNACDVRGRTVLHACVAPRLMASFENVEMLKLIMRAPGLDTEVKDTEGLRAVDLAFAQHSKVMYTALLRLGAKDVVVTPPAAGAVAMDIDVSSVDIDADAERARQEILALQAEKQKAERVKRAAALGLTLEALEKQEKRQSCALDPFLELSSTTANVLLDETLDTHYDVLMNKCDVDKGYYGSNLFYKMQIAHNFVADNYILLTRFGGVGEDGMHQRTPFLNKEASVAEFEKIFKAKTGNAWGAEFHSKPGRYTPVRPSTKVNVPLPELDFNTGAVPGSRPDAVERFVKIIADIPELSANVSEQDLGLSLGSIDHATIQTAYEVLTEISSAVTDLERIQREEVLPNVKMLKEMRNNIVELSSKFFTLLPTANTPRGGIKPLFRKQEIDEQKLRMANLLYVDSASSLLLGAYARRHDIHPVDYLLTGLKCGLTDVADRTSDSFQLVEEYLHDTRGDSHYEISNLFAADRDGERGRMIAGGFEAQTRMMLWHGSRSSNFLGILSSGLRIAPVGAMLSGQMFGSGIYFADMFQKSVSYADNHAPGLKGYVCLILCEVAIGDKPYEREEAEPDLVEAPASAIATKGLGRRGPTGAMVRSEDGVIVPRAPIAQHTLRKNDKGEEIERFLNFNEYIVYDPAQVRIRYVVLARNTALCFLCTSSGGGLRTVEDYRESRFAPSTDHQIPSTSFGGNSFERAICQSILHKRNESLRELWQEHVDRFLENNKLFEARWSRPTKMERYDKVCTNCADKLLGDMLMQYAVKHRNEAPMAISSRPDCWWGRTCRNQTQMEHAHRASHICEAIRKPDDVNVFCLNAKNVILEGATLSSGSSGSLQLGTGRATARTLLDLQNAVSIEFGTTITAETRLCVALHKQDVSDAGKAPLSVMIDGHERTVR</sequence>
<organism evidence="16 17">
    <name type="scientific">Geranomyces variabilis</name>
    <dbReference type="NCBI Taxonomy" id="109894"/>
    <lineage>
        <taxon>Eukaryota</taxon>
        <taxon>Fungi</taxon>
        <taxon>Fungi incertae sedis</taxon>
        <taxon>Chytridiomycota</taxon>
        <taxon>Chytridiomycota incertae sedis</taxon>
        <taxon>Chytridiomycetes</taxon>
        <taxon>Spizellomycetales</taxon>
        <taxon>Powellomycetaceae</taxon>
        <taxon>Geranomyces</taxon>
    </lineage>
</organism>
<dbReference type="PANTHER" id="PTHR24198">
    <property type="entry name" value="ANKYRIN REPEAT AND PROTEIN KINASE DOMAIN-CONTAINING PROTEIN"/>
    <property type="match status" value="1"/>
</dbReference>
<keyword evidence="6 10" id="KW-0520">NAD</keyword>
<evidence type="ECO:0000256" key="10">
    <source>
        <dbReference type="RuleBase" id="RU362114"/>
    </source>
</evidence>
<feature type="repeat" description="ANK" evidence="9">
    <location>
        <begin position="646"/>
        <end position="678"/>
    </location>
</feature>
<dbReference type="InterPro" id="IPR008893">
    <property type="entry name" value="WGR_domain"/>
</dbReference>
<keyword evidence="3 10" id="KW-0808">Transferase</keyword>
<dbReference type="PROSITE" id="PS50297">
    <property type="entry name" value="ANK_REP_REGION"/>
    <property type="match status" value="9"/>
</dbReference>
<feature type="region of interest" description="Disordered" evidence="11">
    <location>
        <begin position="1"/>
        <end position="88"/>
    </location>
</feature>
<evidence type="ECO:0000259" key="12">
    <source>
        <dbReference type="PROSITE" id="PS50013"/>
    </source>
</evidence>
<feature type="repeat" description="ANK" evidence="9">
    <location>
        <begin position="1731"/>
        <end position="1763"/>
    </location>
</feature>
<feature type="domain" description="PARP alpha-helical" evidence="14">
    <location>
        <begin position="2264"/>
        <end position="2395"/>
    </location>
</feature>
<feature type="repeat" description="ANK" evidence="9">
    <location>
        <begin position="679"/>
        <end position="711"/>
    </location>
</feature>
<feature type="repeat" description="ANK" evidence="9">
    <location>
        <begin position="613"/>
        <end position="645"/>
    </location>
</feature>
<dbReference type="SUPFAM" id="SSF47587">
    <property type="entry name" value="Domain of poly(ADP-ribose) polymerase"/>
    <property type="match status" value="1"/>
</dbReference>
<evidence type="ECO:0000256" key="5">
    <source>
        <dbReference type="ARBA" id="ARBA00022737"/>
    </source>
</evidence>
<dbReference type="EMBL" id="JADGJQ010000006">
    <property type="protein sequence ID" value="KAJ3183503.1"/>
    <property type="molecule type" value="Genomic_DNA"/>
</dbReference>
<dbReference type="SUPFAM" id="SSF56399">
    <property type="entry name" value="ADP-ribosylation"/>
    <property type="match status" value="1"/>
</dbReference>
<accession>A0AAD5XQH0</accession>
<evidence type="ECO:0000256" key="9">
    <source>
        <dbReference type="PROSITE-ProRule" id="PRU00023"/>
    </source>
</evidence>
<name>A0AAD5XQH0_9FUNG</name>
<feature type="domain" description="PARP catalytic" evidence="13">
    <location>
        <begin position="2405"/>
        <end position="2641"/>
    </location>
</feature>
<dbReference type="PROSITE" id="PS50013">
    <property type="entry name" value="CHROMO_2"/>
    <property type="match status" value="1"/>
</dbReference>
<keyword evidence="5" id="KW-0677">Repeat</keyword>
<dbReference type="SUPFAM" id="SSF48403">
    <property type="entry name" value="Ankyrin repeat"/>
    <property type="match status" value="6"/>
</dbReference>
<keyword evidence="2 10" id="KW-0328">Glycosyltransferase</keyword>
<evidence type="ECO:0000259" key="13">
    <source>
        <dbReference type="PROSITE" id="PS51059"/>
    </source>
</evidence>
<feature type="region of interest" description="Disordered" evidence="11">
    <location>
        <begin position="1434"/>
        <end position="1455"/>
    </location>
</feature>
<dbReference type="SUPFAM" id="SSF54160">
    <property type="entry name" value="Chromo domain-like"/>
    <property type="match status" value="1"/>
</dbReference>
<dbReference type="SMART" id="SM00773">
    <property type="entry name" value="WGR"/>
    <property type="match status" value="1"/>
</dbReference>
<comment type="caution">
    <text evidence="16">The sequence shown here is derived from an EMBL/GenBank/DDBJ whole genome shotgun (WGS) entry which is preliminary data.</text>
</comment>
<dbReference type="Pfam" id="PF12796">
    <property type="entry name" value="Ank_2"/>
    <property type="match status" value="5"/>
</dbReference>
<evidence type="ECO:0000256" key="3">
    <source>
        <dbReference type="ARBA" id="ARBA00022679"/>
    </source>
</evidence>
<evidence type="ECO:0000313" key="17">
    <source>
        <dbReference type="Proteomes" id="UP001212152"/>
    </source>
</evidence>
<dbReference type="Pfam" id="PF05406">
    <property type="entry name" value="WGR"/>
    <property type="match status" value="1"/>
</dbReference>
<feature type="compositionally biased region" description="Acidic residues" evidence="11">
    <location>
        <begin position="62"/>
        <end position="83"/>
    </location>
</feature>
<feature type="repeat" description="ANK" evidence="9">
    <location>
        <begin position="511"/>
        <end position="543"/>
    </location>
</feature>
<dbReference type="PROSITE" id="PS51977">
    <property type="entry name" value="WGR"/>
    <property type="match status" value="1"/>
</dbReference>
<dbReference type="EC" id="2.4.2.-" evidence="10"/>
<feature type="compositionally biased region" description="Basic and acidic residues" evidence="11">
    <location>
        <begin position="145"/>
        <end position="155"/>
    </location>
</feature>
<dbReference type="GO" id="GO:0016779">
    <property type="term" value="F:nucleotidyltransferase activity"/>
    <property type="evidence" value="ECO:0007669"/>
    <property type="project" value="UniProtKB-KW"/>
</dbReference>
<dbReference type="InterPro" id="IPR036616">
    <property type="entry name" value="Poly(ADP-ribose)pol_reg_dom_sf"/>
</dbReference>